<accession>A0A1B6CAY7</accession>
<keyword evidence="4" id="KW-0507">mRNA processing</keyword>
<dbReference type="InterPro" id="IPR020097">
    <property type="entry name" value="PsdUridine_synth_TruA_a/b_dom"/>
</dbReference>
<evidence type="ECO:0000259" key="20">
    <source>
        <dbReference type="Pfam" id="PF01416"/>
    </source>
</evidence>
<feature type="binding site" evidence="19">
    <location>
        <position position="178"/>
    </location>
    <ligand>
        <name>substrate</name>
    </ligand>
</feature>
<comment type="subcellular location">
    <subcellularLocation>
        <location evidence="2">Nucleus</location>
    </subcellularLocation>
</comment>
<dbReference type="Pfam" id="PF01416">
    <property type="entry name" value="PseudoU_synth_1"/>
    <property type="match status" value="1"/>
</dbReference>
<feature type="active site" description="Nucleophile" evidence="18">
    <location>
        <position position="124"/>
    </location>
</feature>
<dbReference type="NCBIfam" id="TIGR00071">
    <property type="entry name" value="hisT_truA"/>
    <property type="match status" value="1"/>
</dbReference>
<comment type="function">
    <text evidence="10">Pseudouridylate synthase that catalyzes pseudouridylation of tRNAs and mRNAs. Acts on positions 27/28 in the anticodon stem and also positions 34 and 36 in the anticodon of an intron containing tRNA. Also catalyzes pseudouridylation of mRNAs: mediates pseudouridylation of mRNAs with the consensus sequence 5'-UGUAG-3'. Acts as a regulator of pre-mRNA splicing by mediating pseudouridylation of pre-mRNAs at locations associated with alternatively spliced regions. Pseudouridylation of pre-mRNAs near splice sites directly regulates mRNA splicing and mRNA 3'-end processing. Involved in regulation of nuclear receptor activity through pseudouridylation of SRA1 mRNA.</text>
</comment>
<evidence type="ECO:0000256" key="15">
    <source>
        <dbReference type="ARBA" id="ARBA00079087"/>
    </source>
</evidence>
<keyword evidence="5" id="KW-0819">tRNA processing</keyword>
<keyword evidence="7" id="KW-0539">Nucleus</keyword>
<dbReference type="AlphaFoldDB" id="A0A1B6CAY7"/>
<evidence type="ECO:0000256" key="17">
    <source>
        <dbReference type="ARBA" id="ARBA00081344"/>
    </source>
</evidence>
<feature type="domain" description="Pseudouridine synthase I TruA alpha/beta" evidence="20">
    <location>
        <begin position="214"/>
        <end position="317"/>
    </location>
</feature>
<dbReference type="CDD" id="cd02568">
    <property type="entry name" value="PseudoU_synth_PUS1_PUS2"/>
    <property type="match status" value="1"/>
</dbReference>
<evidence type="ECO:0000256" key="7">
    <source>
        <dbReference type="ARBA" id="ARBA00023242"/>
    </source>
</evidence>
<dbReference type="EC" id="5.4.99.12" evidence="12"/>
<comment type="catalytic activity">
    <reaction evidence="8">
        <text>a uridine in tRNA = a pseudouridine in tRNA</text>
        <dbReference type="Rhea" id="RHEA:54572"/>
        <dbReference type="Rhea" id="RHEA-COMP:13339"/>
        <dbReference type="Rhea" id="RHEA-COMP:13934"/>
        <dbReference type="ChEBI" id="CHEBI:65314"/>
        <dbReference type="ChEBI" id="CHEBI:65315"/>
    </reaction>
</comment>
<dbReference type="GO" id="GO:0031119">
    <property type="term" value="P:tRNA pseudouridine synthesis"/>
    <property type="evidence" value="ECO:0007669"/>
    <property type="project" value="InterPro"/>
</dbReference>
<dbReference type="InterPro" id="IPR020094">
    <property type="entry name" value="TruA/RsuA/RluB/E/F_N"/>
</dbReference>
<dbReference type="EMBL" id="GEDC01026685">
    <property type="protein sequence ID" value="JAS10613.1"/>
    <property type="molecule type" value="Transcribed_RNA"/>
</dbReference>
<evidence type="ECO:0000256" key="5">
    <source>
        <dbReference type="ARBA" id="ARBA00022694"/>
    </source>
</evidence>
<dbReference type="GO" id="GO:1990481">
    <property type="term" value="P:mRNA pseudouridine synthesis"/>
    <property type="evidence" value="ECO:0007669"/>
    <property type="project" value="TreeGrafter"/>
</dbReference>
<evidence type="ECO:0000256" key="12">
    <source>
        <dbReference type="ARBA" id="ARBA00066509"/>
    </source>
</evidence>
<dbReference type="FunFam" id="3.30.70.660:FF:000002">
    <property type="entry name" value="tRNA pseudouridine synthase"/>
    <property type="match status" value="1"/>
</dbReference>
<evidence type="ECO:0000256" key="9">
    <source>
        <dbReference type="ARBA" id="ARBA00052184"/>
    </source>
</evidence>
<evidence type="ECO:0000256" key="2">
    <source>
        <dbReference type="ARBA" id="ARBA00004123"/>
    </source>
</evidence>
<evidence type="ECO:0000256" key="8">
    <source>
        <dbReference type="ARBA" id="ARBA00036943"/>
    </source>
</evidence>
<dbReference type="FunFam" id="3.30.70.580:FF:000002">
    <property type="entry name" value="tRNA pseudouridine synthase"/>
    <property type="match status" value="1"/>
</dbReference>
<evidence type="ECO:0000256" key="18">
    <source>
        <dbReference type="PIRSR" id="PIRSR641708-1"/>
    </source>
</evidence>
<dbReference type="InterPro" id="IPR001406">
    <property type="entry name" value="PsdUridine_synth_TruA"/>
</dbReference>
<dbReference type="PANTHER" id="PTHR11142:SF4">
    <property type="entry name" value="PSEUDOURIDYLATE SYNTHASE 1 HOMOLOG"/>
    <property type="match status" value="1"/>
</dbReference>
<dbReference type="PANTHER" id="PTHR11142">
    <property type="entry name" value="PSEUDOURIDYLATE SYNTHASE"/>
    <property type="match status" value="1"/>
</dbReference>
<evidence type="ECO:0000256" key="11">
    <source>
        <dbReference type="ARBA" id="ARBA00064589"/>
    </source>
</evidence>
<dbReference type="GO" id="GO:0003723">
    <property type="term" value="F:RNA binding"/>
    <property type="evidence" value="ECO:0007669"/>
    <property type="project" value="InterPro"/>
</dbReference>
<protein>
    <recommendedName>
        <fullName evidence="13">Pseudouridylate synthase 1 homolog</fullName>
        <ecNumber evidence="12">5.4.99.12</ecNumber>
    </recommendedName>
    <alternativeName>
        <fullName evidence="14">tRNA pseudouridine synthase 1</fullName>
    </alternativeName>
    <alternativeName>
        <fullName evidence="17">tRNA pseudouridine(38-40) synthase</fullName>
    </alternativeName>
    <alternativeName>
        <fullName evidence="15">tRNA pseudouridylate synthase I</fullName>
    </alternativeName>
    <alternativeName>
        <fullName evidence="16">tRNA-uridine isomerase I</fullName>
    </alternativeName>
</protein>
<evidence type="ECO:0000256" key="19">
    <source>
        <dbReference type="PIRSR" id="PIRSR641708-2"/>
    </source>
</evidence>
<comment type="catalytic activity">
    <reaction evidence="1">
        <text>a uridine in mRNA = a pseudouridine in mRNA</text>
        <dbReference type="Rhea" id="RHEA:56644"/>
        <dbReference type="Rhea" id="RHEA-COMP:14658"/>
        <dbReference type="Rhea" id="RHEA-COMP:14659"/>
        <dbReference type="ChEBI" id="CHEBI:65314"/>
        <dbReference type="ChEBI" id="CHEBI:65315"/>
    </reaction>
</comment>
<evidence type="ECO:0000256" key="6">
    <source>
        <dbReference type="ARBA" id="ARBA00023235"/>
    </source>
</evidence>
<name>A0A1B6CAY7_9HEMI</name>
<evidence type="ECO:0000256" key="4">
    <source>
        <dbReference type="ARBA" id="ARBA00022664"/>
    </source>
</evidence>
<evidence type="ECO:0000256" key="10">
    <source>
        <dbReference type="ARBA" id="ARBA00053709"/>
    </source>
</evidence>
<comment type="similarity">
    <text evidence="3">Belongs to the tRNA pseudouridine synthase TruA family.</text>
</comment>
<dbReference type="GO" id="GO:0160147">
    <property type="term" value="F:tRNA pseudouridine(38-40) synthase activity"/>
    <property type="evidence" value="ECO:0007669"/>
    <property type="project" value="UniProtKB-EC"/>
</dbReference>
<proteinExistence type="inferred from homology"/>
<dbReference type="InterPro" id="IPR020103">
    <property type="entry name" value="PsdUridine_synth_cat_dom_sf"/>
</dbReference>
<evidence type="ECO:0000256" key="1">
    <source>
        <dbReference type="ARBA" id="ARBA00001166"/>
    </source>
</evidence>
<evidence type="ECO:0000313" key="21">
    <source>
        <dbReference type="EMBL" id="JAS10613.1"/>
    </source>
</evidence>
<comment type="catalytic activity">
    <reaction evidence="9">
        <text>uridine(38/39/40) in tRNA = pseudouridine(38/39/40) in tRNA</text>
        <dbReference type="Rhea" id="RHEA:22376"/>
        <dbReference type="Rhea" id="RHEA-COMP:10085"/>
        <dbReference type="Rhea" id="RHEA-COMP:10087"/>
        <dbReference type="ChEBI" id="CHEBI:65314"/>
        <dbReference type="ChEBI" id="CHEBI:65315"/>
        <dbReference type="EC" id="5.4.99.12"/>
    </reaction>
</comment>
<dbReference type="InterPro" id="IPR041708">
    <property type="entry name" value="PUS1/PUS2-like"/>
</dbReference>
<evidence type="ECO:0000256" key="14">
    <source>
        <dbReference type="ARBA" id="ARBA00075153"/>
    </source>
</evidence>
<dbReference type="InterPro" id="IPR020095">
    <property type="entry name" value="PsdUridine_synth_TruA_C"/>
</dbReference>
<dbReference type="GO" id="GO:0005634">
    <property type="term" value="C:nucleus"/>
    <property type="evidence" value="ECO:0007669"/>
    <property type="project" value="UniProtKB-SubCell"/>
</dbReference>
<keyword evidence="6" id="KW-0413">Isomerase</keyword>
<organism evidence="21">
    <name type="scientific">Clastoptera arizonana</name>
    <name type="common">Arizona spittle bug</name>
    <dbReference type="NCBI Taxonomy" id="38151"/>
    <lineage>
        <taxon>Eukaryota</taxon>
        <taxon>Metazoa</taxon>
        <taxon>Ecdysozoa</taxon>
        <taxon>Arthropoda</taxon>
        <taxon>Hexapoda</taxon>
        <taxon>Insecta</taxon>
        <taxon>Pterygota</taxon>
        <taxon>Neoptera</taxon>
        <taxon>Paraneoptera</taxon>
        <taxon>Hemiptera</taxon>
        <taxon>Auchenorrhyncha</taxon>
        <taxon>Cercopoidea</taxon>
        <taxon>Clastopteridae</taxon>
        <taxon>Clastoptera</taxon>
    </lineage>
</organism>
<evidence type="ECO:0000256" key="3">
    <source>
        <dbReference type="ARBA" id="ARBA00009375"/>
    </source>
</evidence>
<dbReference type="Gene3D" id="3.30.70.660">
    <property type="entry name" value="Pseudouridine synthase I, catalytic domain, C-terminal subdomain"/>
    <property type="match status" value="1"/>
</dbReference>
<dbReference type="SUPFAM" id="SSF55120">
    <property type="entry name" value="Pseudouridine synthase"/>
    <property type="match status" value="1"/>
</dbReference>
<dbReference type="GO" id="GO:0006397">
    <property type="term" value="P:mRNA processing"/>
    <property type="evidence" value="ECO:0007669"/>
    <property type="project" value="UniProtKB-KW"/>
</dbReference>
<dbReference type="Gene3D" id="3.30.70.580">
    <property type="entry name" value="Pseudouridine synthase I, catalytic domain, N-terminal subdomain"/>
    <property type="match status" value="1"/>
</dbReference>
<sequence>MFKIIPRFKIDCCIRHIVTSKLKMSVLEDHNVVLNDSLKRLHEECSGINQTTKKACLEVDKIRKKKIAMLVVYSGLGYLGLQRNPGRKTIEEELMVSLLKCNLITEEVFNQPQLIQFQRAARTDKGVSAIRQILSMKLPEDANVDNINMNLPPQIRAIAIRRVTKGFNCKSACDARTYSYMLPTFALDLHSNHINVNYKVPEEIIDNVNEVLTAYQGTHNFHNFTSRKLSLDPSAIRYIMSLHCGEPFTINDMEFVVVKIKGQSFMLHQIRKMIGLMISIVRGLAANDIISKAYDLEKLDIPMAPGLGLLLEEIHYDNYNKRYGNDGIHEPLEWSSFENEIEDFKKKYILPTIVDTEKNENSMLSWLETLHNHSFDTSRQNMLNNHIVNEEKEPNVEVKNAVVLTLEKLS</sequence>
<comment type="subunit">
    <text evidence="11">Monomer. Forms a complex with RARG and the SRA1 RNA in the nucleus.</text>
</comment>
<reference evidence="21" key="1">
    <citation type="submission" date="2015-12" db="EMBL/GenBank/DDBJ databases">
        <title>De novo transcriptome assembly of four potential Pierce s Disease insect vectors from Arizona vineyards.</title>
        <authorList>
            <person name="Tassone E.E."/>
        </authorList>
    </citation>
    <scope>NUCLEOTIDE SEQUENCE</scope>
</reference>
<gene>
    <name evidence="21" type="ORF">g.17845</name>
</gene>
<evidence type="ECO:0000256" key="13">
    <source>
        <dbReference type="ARBA" id="ARBA00068582"/>
    </source>
</evidence>
<evidence type="ECO:0000256" key="16">
    <source>
        <dbReference type="ARBA" id="ARBA00080849"/>
    </source>
</evidence>